<dbReference type="Pfam" id="PF02803">
    <property type="entry name" value="Thiolase_C"/>
    <property type="match status" value="1"/>
</dbReference>
<protein>
    <recommendedName>
        <fullName evidence="5">Probable acetyl-CoA acetyltransferase</fullName>
        <ecNumber evidence="2">2.3.1.9</ecNumber>
    </recommendedName>
</protein>
<feature type="active site" description="Proton acceptor" evidence="6">
    <location>
        <position position="387"/>
    </location>
</feature>
<dbReference type="PANTHER" id="PTHR18919:SF107">
    <property type="entry name" value="ACETYL-COA ACETYLTRANSFERASE, CYTOSOLIC"/>
    <property type="match status" value="1"/>
</dbReference>
<keyword evidence="11" id="KW-1185">Reference proteome</keyword>
<comment type="caution">
    <text evidence="10">The sequence shown here is derived from an EMBL/GenBank/DDBJ whole genome shotgun (WGS) entry which is preliminary data.</text>
</comment>
<feature type="domain" description="Thiolase N-terminal" evidence="8">
    <location>
        <begin position="4"/>
        <end position="267"/>
    </location>
</feature>
<evidence type="ECO:0000256" key="4">
    <source>
        <dbReference type="ARBA" id="ARBA00023315"/>
    </source>
</evidence>
<dbReference type="AlphaFoldDB" id="A0A4Q2KVB9"/>
<dbReference type="EC" id="2.3.1.9" evidence="2"/>
<sequence length="401" mass="41480">MREVVICSPLRTPVGRMGGALAPVSALELATTVLRALVERSGVDPARVDGVIGAQGYPTMEAPAIGRVAALDAGFPVTTTGYQLDRRCGSGLQAVLNAAMEVQTGVSDVVVALGVESMSNAPLYTVDGRRGIPNGGLLLRDALARGRETVGGRDYPTPEGNVGTAETLRAEYGITREAQDALALRSHQRAVAAQESVAFDTELVPVEVPGRRGSTIVDRDEHPRADTSLDALAGLRPVLLRSDAAATVTAGNSSGQNDAAAACIVTTPESAAVLGLVPMLRLRSWAVAGVDPRRFGIAPVPAANLALERAGIRFADLDVVELNEAFAVQVLACLADWGVDAEDPRLNPRGSGISIGHPIGATGIRMLATLAHELPALDGSLALETMCIGGGQALAAVFERV</sequence>
<evidence type="ECO:0000259" key="8">
    <source>
        <dbReference type="Pfam" id="PF00108"/>
    </source>
</evidence>
<dbReference type="InterPro" id="IPR016039">
    <property type="entry name" value="Thiolase-like"/>
</dbReference>
<feature type="active site" description="Acyl-thioester intermediate" evidence="6">
    <location>
        <position position="88"/>
    </location>
</feature>
<dbReference type="SUPFAM" id="SSF53901">
    <property type="entry name" value="Thiolase-like"/>
    <property type="match status" value="2"/>
</dbReference>
<evidence type="ECO:0000259" key="9">
    <source>
        <dbReference type="Pfam" id="PF02803"/>
    </source>
</evidence>
<dbReference type="NCBIfam" id="TIGR01930">
    <property type="entry name" value="AcCoA-C-Actrans"/>
    <property type="match status" value="1"/>
</dbReference>
<dbReference type="InterPro" id="IPR020617">
    <property type="entry name" value="Thiolase_C"/>
</dbReference>
<dbReference type="InterPro" id="IPR020616">
    <property type="entry name" value="Thiolase_N"/>
</dbReference>
<dbReference type="NCBIfam" id="NF004853">
    <property type="entry name" value="PRK06205.1"/>
    <property type="match status" value="1"/>
</dbReference>
<dbReference type="PIRSF" id="PIRSF000429">
    <property type="entry name" value="Ac-CoA_Ac_transf"/>
    <property type="match status" value="1"/>
</dbReference>
<dbReference type="Pfam" id="PF00108">
    <property type="entry name" value="Thiolase_N"/>
    <property type="match status" value="1"/>
</dbReference>
<feature type="domain" description="Thiolase C-terminal" evidence="9">
    <location>
        <begin position="278"/>
        <end position="400"/>
    </location>
</feature>
<evidence type="ECO:0000256" key="6">
    <source>
        <dbReference type="PIRSR" id="PIRSR000429-1"/>
    </source>
</evidence>
<dbReference type="InterPro" id="IPR002155">
    <property type="entry name" value="Thiolase"/>
</dbReference>
<organism evidence="10 11">
    <name type="scientific">Agromyces albus</name>
    <dbReference type="NCBI Taxonomy" id="205332"/>
    <lineage>
        <taxon>Bacteria</taxon>
        <taxon>Bacillati</taxon>
        <taxon>Actinomycetota</taxon>
        <taxon>Actinomycetes</taxon>
        <taxon>Micrococcales</taxon>
        <taxon>Microbacteriaceae</taxon>
        <taxon>Agromyces</taxon>
    </lineage>
</organism>
<dbReference type="PANTHER" id="PTHR18919">
    <property type="entry name" value="ACETYL-COA C-ACYLTRANSFERASE"/>
    <property type="match status" value="1"/>
</dbReference>
<name>A0A4Q2KVB9_9MICO</name>
<comment type="similarity">
    <text evidence="1 7">Belongs to the thiolase-like superfamily. Thiolase family.</text>
</comment>
<gene>
    <name evidence="10" type="ORF">ESP51_16400</name>
</gene>
<dbReference type="EMBL" id="SDPN01000040">
    <property type="protein sequence ID" value="RXZ67753.1"/>
    <property type="molecule type" value="Genomic_DNA"/>
</dbReference>
<evidence type="ECO:0000256" key="2">
    <source>
        <dbReference type="ARBA" id="ARBA00012705"/>
    </source>
</evidence>
<evidence type="ECO:0000256" key="3">
    <source>
        <dbReference type="ARBA" id="ARBA00022679"/>
    </source>
</evidence>
<evidence type="ECO:0000313" key="10">
    <source>
        <dbReference type="EMBL" id="RXZ67753.1"/>
    </source>
</evidence>
<keyword evidence="3 7" id="KW-0808">Transferase</keyword>
<evidence type="ECO:0000256" key="1">
    <source>
        <dbReference type="ARBA" id="ARBA00010982"/>
    </source>
</evidence>
<evidence type="ECO:0000313" key="11">
    <source>
        <dbReference type="Proteomes" id="UP000293865"/>
    </source>
</evidence>
<dbReference type="Proteomes" id="UP000293865">
    <property type="component" value="Unassembled WGS sequence"/>
</dbReference>
<reference evidence="10 11" key="1">
    <citation type="submission" date="2019-01" db="EMBL/GenBank/DDBJ databases">
        <title>Agromyces.</title>
        <authorList>
            <person name="Li J."/>
        </authorList>
    </citation>
    <scope>NUCLEOTIDE SEQUENCE [LARGE SCALE GENOMIC DNA]</scope>
    <source>
        <strain evidence="10 11">DSM 15934</strain>
    </source>
</reference>
<dbReference type="OrthoDB" id="3204099at2"/>
<keyword evidence="4 7" id="KW-0012">Acyltransferase</keyword>
<feature type="active site" description="Proton acceptor" evidence="6">
    <location>
        <position position="357"/>
    </location>
</feature>
<proteinExistence type="inferred from homology"/>
<dbReference type="GO" id="GO:0003985">
    <property type="term" value="F:acetyl-CoA C-acetyltransferase activity"/>
    <property type="evidence" value="ECO:0007669"/>
    <property type="project" value="UniProtKB-EC"/>
</dbReference>
<evidence type="ECO:0000256" key="5">
    <source>
        <dbReference type="ARBA" id="ARBA00040529"/>
    </source>
</evidence>
<accession>A0A4Q2KVB9</accession>
<dbReference type="Gene3D" id="3.40.47.10">
    <property type="match status" value="2"/>
</dbReference>
<evidence type="ECO:0000256" key="7">
    <source>
        <dbReference type="RuleBase" id="RU003557"/>
    </source>
</evidence>
<dbReference type="CDD" id="cd00751">
    <property type="entry name" value="thiolase"/>
    <property type="match status" value="1"/>
</dbReference>